<proteinExistence type="predicted"/>
<dbReference type="Ensembl" id="ENSEBUT00000008296.1">
    <property type="protein sequence ID" value="ENSEBUP00000007808.1"/>
    <property type="gene ID" value="ENSEBUG00000005086.1"/>
</dbReference>
<sequence length="194" mass="21529">MESALNSYIELHRDLKQKAKQVPKTQFFRPNSAATISNSTPSTSNSTPSTTNSTPSTSNSTPSTSNSTPSTINSTPSTSPSTPSTSKPSPKPPTTTSKREEVSLKWLMGTRVTRMGPLSLGFLKKTRLGASRQMEKRRLLEKLMDWLYKMEWNLMLAKTLVVHMEFVSLPLLRSQTAWYPPGSLGWTPWLPVLA</sequence>
<evidence type="ECO:0000313" key="2">
    <source>
        <dbReference type="Ensembl" id="ENSEBUP00000007808.1"/>
    </source>
</evidence>
<keyword evidence="3" id="KW-1185">Reference proteome</keyword>
<name>A0A8C4PZQ3_EPTBU</name>
<evidence type="ECO:0000313" key="3">
    <source>
        <dbReference type="Proteomes" id="UP000694388"/>
    </source>
</evidence>
<feature type="compositionally biased region" description="Low complexity" evidence="1">
    <location>
        <begin position="35"/>
        <end position="88"/>
    </location>
</feature>
<organism evidence="2 3">
    <name type="scientific">Eptatretus burgeri</name>
    <name type="common">Inshore hagfish</name>
    <dbReference type="NCBI Taxonomy" id="7764"/>
    <lineage>
        <taxon>Eukaryota</taxon>
        <taxon>Metazoa</taxon>
        <taxon>Chordata</taxon>
        <taxon>Craniata</taxon>
        <taxon>Vertebrata</taxon>
        <taxon>Cyclostomata</taxon>
        <taxon>Myxini</taxon>
        <taxon>Myxiniformes</taxon>
        <taxon>Myxinidae</taxon>
        <taxon>Eptatretinae</taxon>
        <taxon>Eptatretus</taxon>
    </lineage>
</organism>
<dbReference type="AlphaFoldDB" id="A0A8C4PZQ3"/>
<dbReference type="Proteomes" id="UP000694388">
    <property type="component" value="Unplaced"/>
</dbReference>
<evidence type="ECO:0000256" key="1">
    <source>
        <dbReference type="SAM" id="MobiDB-lite"/>
    </source>
</evidence>
<feature type="region of interest" description="Disordered" evidence="1">
    <location>
        <begin position="18"/>
        <end position="102"/>
    </location>
</feature>
<protein>
    <submittedName>
        <fullName evidence="2">Uncharacterized protein</fullName>
    </submittedName>
</protein>
<reference evidence="2" key="2">
    <citation type="submission" date="2025-09" db="UniProtKB">
        <authorList>
            <consortium name="Ensembl"/>
        </authorList>
    </citation>
    <scope>IDENTIFICATION</scope>
</reference>
<accession>A0A8C4PZQ3</accession>
<reference evidence="2" key="1">
    <citation type="submission" date="2025-08" db="UniProtKB">
        <authorList>
            <consortium name="Ensembl"/>
        </authorList>
    </citation>
    <scope>IDENTIFICATION</scope>
</reference>